<dbReference type="RefSeq" id="WP_234518399.1">
    <property type="nucleotide sequence ID" value="NZ_BAAAUF010000076.1"/>
</dbReference>
<comment type="caution">
    <text evidence="1">The sequence shown here is derived from an EMBL/GenBank/DDBJ whole genome shotgun (WGS) entry which is preliminary data.</text>
</comment>
<evidence type="ECO:0000313" key="1">
    <source>
        <dbReference type="EMBL" id="GAA3073547.1"/>
    </source>
</evidence>
<keyword evidence="2" id="KW-1185">Reference proteome</keyword>
<sequence>MARERNEKFEALLKDASWSRAQAANAFVRIAHENHLIDYTHIARQHVQHWVAGHAPSGQAPIIMCEALSRRLKRVITPAEAGFTAPDSPAQGALDWRVDPLTALTDLGSTDLDPDRRSLLRGGVYSAAALVVPSDAWWTEMAREPANSEQKGSQRVGRGDVENVREMTLAFSRMDQRRGGGHGRTALVEYLRSDVARYLVGTFPDDHVRREMFSAAAEASYLSGWMAFDNGEHDIAEPYFALGLKLAARAADAPLSGHILRAMAHQALDLGLFGKALELSTASVAGQRYQSATPRERALLGVVHSRCLAATGQDKKATKVLLQAEDDLRGAHDGIEEPARTFFFGEASLAHETACTLRDLKDHKGAISQFDRSVRTRGPAFKRTHAVTLGYLGATQIATGNVEEACATWSKALDAMEEGIYSGRARQRVVEMRSLLSPYRRRGIPAAAELETRAAAYLRTVD</sequence>
<name>A0ABP6M6U3_9ACTN</name>
<gene>
    <name evidence="1" type="ORF">GCM10010448_65270</name>
</gene>
<dbReference type="InterPro" id="IPR011990">
    <property type="entry name" value="TPR-like_helical_dom_sf"/>
</dbReference>
<dbReference type="EMBL" id="BAAAUF010000076">
    <property type="protein sequence ID" value="GAA3073547.1"/>
    <property type="molecule type" value="Genomic_DNA"/>
</dbReference>
<organism evidence="1 2">
    <name type="scientific">Streptomyces glomeratus</name>
    <dbReference type="NCBI Taxonomy" id="284452"/>
    <lineage>
        <taxon>Bacteria</taxon>
        <taxon>Bacillati</taxon>
        <taxon>Actinomycetota</taxon>
        <taxon>Actinomycetes</taxon>
        <taxon>Kitasatosporales</taxon>
        <taxon>Streptomycetaceae</taxon>
        <taxon>Streptomyces</taxon>
    </lineage>
</organism>
<proteinExistence type="predicted"/>
<accession>A0ABP6M6U3</accession>
<reference evidence="2" key="1">
    <citation type="journal article" date="2019" name="Int. J. Syst. Evol. Microbiol.">
        <title>The Global Catalogue of Microorganisms (GCM) 10K type strain sequencing project: providing services to taxonomists for standard genome sequencing and annotation.</title>
        <authorList>
            <consortium name="The Broad Institute Genomics Platform"/>
            <consortium name="The Broad Institute Genome Sequencing Center for Infectious Disease"/>
            <person name="Wu L."/>
            <person name="Ma J."/>
        </authorList>
    </citation>
    <scope>NUCLEOTIDE SEQUENCE [LARGE SCALE GENOMIC DNA]</scope>
    <source>
        <strain evidence="2">JCM 9091</strain>
    </source>
</reference>
<dbReference type="Proteomes" id="UP001501532">
    <property type="component" value="Unassembled WGS sequence"/>
</dbReference>
<dbReference type="Gene3D" id="1.25.40.10">
    <property type="entry name" value="Tetratricopeptide repeat domain"/>
    <property type="match status" value="1"/>
</dbReference>
<dbReference type="SUPFAM" id="SSF48452">
    <property type="entry name" value="TPR-like"/>
    <property type="match status" value="1"/>
</dbReference>
<protein>
    <submittedName>
        <fullName evidence="1">Tat pathway signal protein</fullName>
    </submittedName>
</protein>
<evidence type="ECO:0000313" key="2">
    <source>
        <dbReference type="Proteomes" id="UP001501532"/>
    </source>
</evidence>